<dbReference type="STRING" id="56484.A0A1Y2FN94"/>
<evidence type="ECO:0000256" key="3">
    <source>
        <dbReference type="ARBA" id="ARBA00022448"/>
    </source>
</evidence>
<dbReference type="SUPFAM" id="SSF103506">
    <property type="entry name" value="Mitochondrial carrier"/>
    <property type="match status" value="1"/>
</dbReference>
<protein>
    <submittedName>
        <fullName evidence="11">Mitochondrial carrier domain-containing protein</fullName>
    </submittedName>
</protein>
<organism evidence="11 12">
    <name type="scientific">Protomyces lactucae-debilis</name>
    <dbReference type="NCBI Taxonomy" id="2754530"/>
    <lineage>
        <taxon>Eukaryota</taxon>
        <taxon>Fungi</taxon>
        <taxon>Dikarya</taxon>
        <taxon>Ascomycota</taxon>
        <taxon>Taphrinomycotina</taxon>
        <taxon>Taphrinomycetes</taxon>
        <taxon>Taphrinales</taxon>
        <taxon>Protomycetaceae</taxon>
        <taxon>Protomyces</taxon>
    </lineage>
</organism>
<dbReference type="PANTHER" id="PTHR45939">
    <property type="entry name" value="PEROXISOMAL MEMBRANE PROTEIN PMP34-RELATED"/>
    <property type="match status" value="1"/>
</dbReference>
<keyword evidence="4 8" id="KW-0812">Transmembrane</keyword>
<dbReference type="GO" id="GO:0015217">
    <property type="term" value="F:ADP transmembrane transporter activity"/>
    <property type="evidence" value="ECO:0007669"/>
    <property type="project" value="TreeGrafter"/>
</dbReference>
<keyword evidence="5" id="KW-0677">Repeat</keyword>
<dbReference type="GO" id="GO:0016020">
    <property type="term" value="C:membrane"/>
    <property type="evidence" value="ECO:0007669"/>
    <property type="project" value="UniProtKB-SubCell"/>
</dbReference>
<gene>
    <name evidence="11" type="ORF">BCR37DRAFT_340065</name>
</gene>
<dbReference type="PROSITE" id="PS50920">
    <property type="entry name" value="SOLCAR"/>
    <property type="match status" value="3"/>
</dbReference>
<dbReference type="OMA" id="FYNYLRP"/>
<evidence type="ECO:0000256" key="8">
    <source>
        <dbReference type="PROSITE-ProRule" id="PRU00282"/>
    </source>
</evidence>
<reference evidence="11 12" key="1">
    <citation type="submission" date="2016-07" db="EMBL/GenBank/DDBJ databases">
        <title>Pervasive Adenine N6-methylation of Active Genes in Fungi.</title>
        <authorList>
            <consortium name="DOE Joint Genome Institute"/>
            <person name="Mondo S.J."/>
            <person name="Dannebaum R.O."/>
            <person name="Kuo R.C."/>
            <person name="Labutti K."/>
            <person name="Haridas S."/>
            <person name="Kuo A."/>
            <person name="Salamov A."/>
            <person name="Ahrendt S.R."/>
            <person name="Lipzen A."/>
            <person name="Sullivan W."/>
            <person name="Andreopoulos W.B."/>
            <person name="Clum A."/>
            <person name="Lindquist E."/>
            <person name="Daum C."/>
            <person name="Ramamoorthy G.K."/>
            <person name="Gryganskyi A."/>
            <person name="Culley D."/>
            <person name="Magnuson J.K."/>
            <person name="James T.Y."/>
            <person name="O'Malley M.A."/>
            <person name="Stajich J.E."/>
            <person name="Spatafora J.W."/>
            <person name="Visel A."/>
            <person name="Grigoriev I.V."/>
        </authorList>
    </citation>
    <scope>NUCLEOTIDE SEQUENCE [LARGE SCALE GENOMIC DNA]</scope>
    <source>
        <strain evidence="11 12">12-1054</strain>
    </source>
</reference>
<comment type="caution">
    <text evidence="11">The sequence shown here is derived from an EMBL/GenBank/DDBJ whole genome shotgun (WGS) entry which is preliminary data.</text>
</comment>
<keyword evidence="12" id="KW-1185">Reference proteome</keyword>
<keyword evidence="6 10" id="KW-1133">Transmembrane helix</keyword>
<keyword evidence="7 8" id="KW-0472">Membrane</keyword>
<evidence type="ECO:0000256" key="1">
    <source>
        <dbReference type="ARBA" id="ARBA00004141"/>
    </source>
</evidence>
<sequence>MAEESVPPIIHALSGAVASIFSNTAVYPLDFVTTRLQTQEQGPAAALEKGQPQKQYTGLQDAFEQIYQKHGLAEFYRGLGADNLSTMASTFCYHFAYNFIRDRRVAVHTKRRGGHKPSVLSMMEELTIGASAGVISRFVTSPASNIVTRSQTQDGGTAMDIVRDIYNEKGITGFFSGMKASVILAANPSIAYYLFEVQKALLLPKSRRASPKAVEIFLMSATGKAIATLLLYPVILIKARTQAQRVKVGIFAMIRRIFTKEGGLAGFYKGAPTQVLKGFLSQGILMLLKDKIAALIVAGYLAVSRRK</sequence>
<dbReference type="Gene3D" id="1.50.40.10">
    <property type="entry name" value="Mitochondrial carrier domain"/>
    <property type="match status" value="1"/>
</dbReference>
<comment type="similarity">
    <text evidence="2 9">Belongs to the mitochondrial carrier (TC 2.A.29) family.</text>
</comment>
<evidence type="ECO:0000313" key="12">
    <source>
        <dbReference type="Proteomes" id="UP000193685"/>
    </source>
</evidence>
<feature type="transmembrane region" description="Helical" evidence="10">
    <location>
        <begin position="216"/>
        <end position="237"/>
    </location>
</feature>
<feature type="transmembrane region" description="Helical" evidence="10">
    <location>
        <begin position="173"/>
        <end position="195"/>
    </location>
</feature>
<proteinExistence type="inferred from homology"/>
<name>A0A1Y2FN94_PROLT</name>
<keyword evidence="3 9" id="KW-0813">Transport</keyword>
<feature type="non-terminal residue" evidence="11">
    <location>
        <position position="307"/>
    </location>
</feature>
<comment type="subcellular location">
    <subcellularLocation>
        <location evidence="1">Membrane</location>
        <topology evidence="1">Multi-pass membrane protein</topology>
    </subcellularLocation>
</comment>
<dbReference type="GeneID" id="63783951"/>
<dbReference type="InterPro" id="IPR018108">
    <property type="entry name" value="MCP_transmembrane"/>
</dbReference>
<dbReference type="PANTHER" id="PTHR45939:SF2">
    <property type="entry name" value="CARRIER PROTEIN, PUTATIVE (AFU_ORTHOLOGUE AFUA_2G13870)-RELATED"/>
    <property type="match status" value="1"/>
</dbReference>
<evidence type="ECO:0000256" key="4">
    <source>
        <dbReference type="ARBA" id="ARBA00022692"/>
    </source>
</evidence>
<accession>A0A1Y2FN94</accession>
<evidence type="ECO:0000256" key="6">
    <source>
        <dbReference type="ARBA" id="ARBA00022989"/>
    </source>
</evidence>
<dbReference type="RefSeq" id="XP_040726597.1">
    <property type="nucleotide sequence ID" value="XM_040867352.1"/>
</dbReference>
<dbReference type="AlphaFoldDB" id="A0A1Y2FN94"/>
<feature type="repeat" description="Solcar" evidence="8">
    <location>
        <begin position="211"/>
        <end position="295"/>
    </location>
</feature>
<evidence type="ECO:0000256" key="9">
    <source>
        <dbReference type="RuleBase" id="RU000488"/>
    </source>
</evidence>
<dbReference type="InterPro" id="IPR052217">
    <property type="entry name" value="Mito/Peroxisomal_Carrier"/>
</dbReference>
<evidence type="ECO:0000256" key="5">
    <source>
        <dbReference type="ARBA" id="ARBA00022737"/>
    </source>
</evidence>
<evidence type="ECO:0000256" key="7">
    <source>
        <dbReference type="ARBA" id="ARBA00023136"/>
    </source>
</evidence>
<dbReference type="InterPro" id="IPR023395">
    <property type="entry name" value="MCP_dom_sf"/>
</dbReference>
<feature type="repeat" description="Solcar" evidence="8">
    <location>
        <begin position="6"/>
        <end position="103"/>
    </location>
</feature>
<feature type="repeat" description="Solcar" evidence="8">
    <location>
        <begin position="120"/>
        <end position="201"/>
    </location>
</feature>
<dbReference type="Pfam" id="PF00153">
    <property type="entry name" value="Mito_carr"/>
    <property type="match status" value="3"/>
</dbReference>
<evidence type="ECO:0000313" key="11">
    <source>
        <dbReference type="EMBL" id="ORY84814.1"/>
    </source>
</evidence>
<evidence type="ECO:0000256" key="10">
    <source>
        <dbReference type="SAM" id="Phobius"/>
    </source>
</evidence>
<dbReference type="OrthoDB" id="18574at2759"/>
<dbReference type="Proteomes" id="UP000193685">
    <property type="component" value="Unassembled WGS sequence"/>
</dbReference>
<dbReference type="EMBL" id="MCFI01000005">
    <property type="protein sequence ID" value="ORY84814.1"/>
    <property type="molecule type" value="Genomic_DNA"/>
</dbReference>
<evidence type="ECO:0000256" key="2">
    <source>
        <dbReference type="ARBA" id="ARBA00006375"/>
    </source>
</evidence>